<feature type="non-terminal residue" evidence="2">
    <location>
        <position position="164"/>
    </location>
</feature>
<protein>
    <submittedName>
        <fullName evidence="2">Uncharacterized protein</fullName>
    </submittedName>
</protein>
<name>A0A0C3PQK3_9AGAM</name>
<accession>A0A0C3PQK3</accession>
<evidence type="ECO:0000256" key="1">
    <source>
        <dbReference type="SAM" id="MobiDB-lite"/>
    </source>
</evidence>
<feature type="region of interest" description="Disordered" evidence="1">
    <location>
        <begin position="1"/>
        <end position="65"/>
    </location>
</feature>
<feature type="compositionally biased region" description="Low complexity" evidence="1">
    <location>
        <begin position="29"/>
        <end position="39"/>
    </location>
</feature>
<reference evidence="2 3" key="1">
    <citation type="submission" date="2014-04" db="EMBL/GenBank/DDBJ databases">
        <authorList>
            <consortium name="DOE Joint Genome Institute"/>
            <person name="Kuo A."/>
            <person name="Girlanda M."/>
            <person name="Perotto S."/>
            <person name="Kohler A."/>
            <person name="Nagy L.G."/>
            <person name="Floudas D."/>
            <person name="Copeland A."/>
            <person name="Barry K.W."/>
            <person name="Cichocki N."/>
            <person name="Veneault-Fourrey C."/>
            <person name="LaButti K."/>
            <person name="Lindquist E.A."/>
            <person name="Lipzen A."/>
            <person name="Lundell T."/>
            <person name="Morin E."/>
            <person name="Murat C."/>
            <person name="Sun H."/>
            <person name="Tunlid A."/>
            <person name="Henrissat B."/>
            <person name="Grigoriev I.V."/>
            <person name="Hibbett D.S."/>
            <person name="Martin F."/>
            <person name="Nordberg H.P."/>
            <person name="Cantor M.N."/>
            <person name="Hua S.X."/>
        </authorList>
    </citation>
    <scope>NUCLEOTIDE SEQUENCE [LARGE SCALE GENOMIC DNA]</scope>
    <source>
        <strain evidence="2 3">MUT 4182</strain>
    </source>
</reference>
<sequence>MASRCLRSSARSYATAVPLSAKGAPKLPPSVLSSSKSAPQESERRKRVRRDPNHPYPARKAHLYTQYTRLVTNPTPITDFDVSKSQNASNTEPAVSASRPAIVLISHENFSVAAFTKLRGEIAAALTKTQAALDRTTIAKGSPAPEDRLTARFQIIRPGLFIPV</sequence>
<evidence type="ECO:0000313" key="2">
    <source>
        <dbReference type="EMBL" id="KIO16830.1"/>
    </source>
</evidence>
<proteinExistence type="predicted"/>
<gene>
    <name evidence="2" type="ORF">M407DRAFT_33516</name>
</gene>
<evidence type="ECO:0000313" key="3">
    <source>
        <dbReference type="Proteomes" id="UP000054248"/>
    </source>
</evidence>
<organism evidence="2 3">
    <name type="scientific">Tulasnella calospora MUT 4182</name>
    <dbReference type="NCBI Taxonomy" id="1051891"/>
    <lineage>
        <taxon>Eukaryota</taxon>
        <taxon>Fungi</taxon>
        <taxon>Dikarya</taxon>
        <taxon>Basidiomycota</taxon>
        <taxon>Agaricomycotina</taxon>
        <taxon>Agaricomycetes</taxon>
        <taxon>Cantharellales</taxon>
        <taxon>Tulasnellaceae</taxon>
        <taxon>Tulasnella</taxon>
    </lineage>
</organism>
<keyword evidence="3" id="KW-1185">Reference proteome</keyword>
<dbReference type="OrthoDB" id="360689at2759"/>
<dbReference type="EMBL" id="KN823477">
    <property type="protein sequence ID" value="KIO16830.1"/>
    <property type="molecule type" value="Genomic_DNA"/>
</dbReference>
<dbReference type="AlphaFoldDB" id="A0A0C3PQK3"/>
<dbReference type="Proteomes" id="UP000054248">
    <property type="component" value="Unassembled WGS sequence"/>
</dbReference>
<dbReference type="HOGENOM" id="CLU_1623012_0_0_1"/>
<reference evidence="3" key="2">
    <citation type="submission" date="2015-01" db="EMBL/GenBank/DDBJ databases">
        <title>Evolutionary Origins and Diversification of the Mycorrhizal Mutualists.</title>
        <authorList>
            <consortium name="DOE Joint Genome Institute"/>
            <consortium name="Mycorrhizal Genomics Consortium"/>
            <person name="Kohler A."/>
            <person name="Kuo A."/>
            <person name="Nagy L.G."/>
            <person name="Floudas D."/>
            <person name="Copeland A."/>
            <person name="Barry K.W."/>
            <person name="Cichocki N."/>
            <person name="Veneault-Fourrey C."/>
            <person name="LaButti K."/>
            <person name="Lindquist E.A."/>
            <person name="Lipzen A."/>
            <person name="Lundell T."/>
            <person name="Morin E."/>
            <person name="Murat C."/>
            <person name="Riley R."/>
            <person name="Ohm R."/>
            <person name="Sun H."/>
            <person name="Tunlid A."/>
            <person name="Henrissat B."/>
            <person name="Grigoriev I.V."/>
            <person name="Hibbett D.S."/>
            <person name="Martin F."/>
        </authorList>
    </citation>
    <scope>NUCLEOTIDE SEQUENCE [LARGE SCALE GENOMIC DNA]</scope>
    <source>
        <strain evidence="3">MUT 4182</strain>
    </source>
</reference>